<protein>
    <submittedName>
        <fullName evidence="1">Uncharacterized protein</fullName>
    </submittedName>
</protein>
<keyword evidence="3" id="KW-1185">Reference proteome</keyword>
<dbReference type="EMBL" id="BGPR01040120">
    <property type="protein sequence ID" value="GBO16193.1"/>
    <property type="molecule type" value="Genomic_DNA"/>
</dbReference>
<organism evidence="1 3">
    <name type="scientific">Araneus ventricosus</name>
    <name type="common">Orbweaver spider</name>
    <name type="synonym">Epeira ventricosa</name>
    <dbReference type="NCBI Taxonomy" id="182803"/>
    <lineage>
        <taxon>Eukaryota</taxon>
        <taxon>Metazoa</taxon>
        <taxon>Ecdysozoa</taxon>
        <taxon>Arthropoda</taxon>
        <taxon>Chelicerata</taxon>
        <taxon>Arachnida</taxon>
        <taxon>Araneae</taxon>
        <taxon>Araneomorphae</taxon>
        <taxon>Entelegynae</taxon>
        <taxon>Araneoidea</taxon>
        <taxon>Araneidae</taxon>
        <taxon>Araneus</taxon>
    </lineage>
</organism>
<reference evidence="1 3" key="1">
    <citation type="journal article" date="2019" name="Sci. Rep.">
        <title>Orb-weaving spider Araneus ventricosus genome elucidates the spidroin gene catalogue.</title>
        <authorList>
            <person name="Kono N."/>
            <person name="Nakamura H."/>
            <person name="Ohtoshi R."/>
            <person name="Moran D.A.P."/>
            <person name="Shinohara A."/>
            <person name="Yoshida Y."/>
            <person name="Fujiwara M."/>
            <person name="Mori M."/>
            <person name="Tomita M."/>
            <person name="Arakawa K."/>
        </authorList>
    </citation>
    <scope>NUCLEOTIDE SEQUENCE [LARGE SCALE GENOMIC DNA]</scope>
</reference>
<accession>A0A4Y2UVE6</accession>
<proteinExistence type="predicted"/>
<dbReference type="Proteomes" id="UP000499080">
    <property type="component" value="Unassembled WGS sequence"/>
</dbReference>
<dbReference type="EMBL" id="BGPR01040116">
    <property type="protein sequence ID" value="GBO16181.1"/>
    <property type="molecule type" value="Genomic_DNA"/>
</dbReference>
<evidence type="ECO:0000313" key="3">
    <source>
        <dbReference type="Proteomes" id="UP000499080"/>
    </source>
</evidence>
<dbReference type="AlphaFoldDB" id="A0A4Y2UVE6"/>
<sequence length="137" mass="15404">YRCGDGRLFSKVFDFRTLRKGTEWRPRVLIFGDLGYKDGASTPYLIEEAKNGTVDLILHNAESNNCNSGFPILLKLELLPVEKFKAFVFEWIAFSNFTYNVKDLSSKVSGLSSFECKELDSGSSLSQKSLVMIILAC</sequence>
<gene>
    <name evidence="1" type="ORF">AVEN_40059_1</name>
    <name evidence="2" type="ORF">AVEN_80695_1</name>
</gene>
<dbReference type="OrthoDB" id="45007at2759"/>
<feature type="non-terminal residue" evidence="1">
    <location>
        <position position="1"/>
    </location>
</feature>
<evidence type="ECO:0000313" key="2">
    <source>
        <dbReference type="EMBL" id="GBO16193.1"/>
    </source>
</evidence>
<name>A0A4Y2UVE6_ARAVE</name>
<evidence type="ECO:0000313" key="1">
    <source>
        <dbReference type="EMBL" id="GBO16181.1"/>
    </source>
</evidence>
<comment type="caution">
    <text evidence="1">The sequence shown here is derived from an EMBL/GenBank/DDBJ whole genome shotgun (WGS) entry which is preliminary data.</text>
</comment>